<dbReference type="EMBL" id="QNGD03000009">
    <property type="protein sequence ID" value="RWQ72521.1"/>
    <property type="molecule type" value="Genomic_DNA"/>
</dbReference>
<name>A0A9X8IYC6_BACCE</name>
<comment type="caution">
    <text evidence="1">The sequence shown here is derived from an EMBL/GenBank/DDBJ whole genome shotgun (WGS) entry which is preliminary data.</text>
</comment>
<accession>A0A9X8IYC6</accession>
<dbReference type="AlphaFoldDB" id="A0A9X8IYC6"/>
<protein>
    <submittedName>
        <fullName evidence="1">Uncharacterized protein</fullName>
    </submittedName>
</protein>
<organism evidence="1 2">
    <name type="scientific">Bacillus cereus</name>
    <dbReference type="NCBI Taxonomy" id="1396"/>
    <lineage>
        <taxon>Bacteria</taxon>
        <taxon>Bacillati</taxon>
        <taxon>Bacillota</taxon>
        <taxon>Bacilli</taxon>
        <taxon>Bacillales</taxon>
        <taxon>Bacillaceae</taxon>
        <taxon>Bacillus</taxon>
        <taxon>Bacillus cereus group</taxon>
    </lineage>
</organism>
<evidence type="ECO:0000313" key="1">
    <source>
        <dbReference type="EMBL" id="RWQ72521.1"/>
    </source>
</evidence>
<proteinExistence type="predicted"/>
<sequence>MAKLDGIKVINENTVEYNGFVYELVTGDAKAADVIKASEQELDVTEGAFYLVVDIDDDNDIVFKDNVDDSNYFNQGEHSVFRKSHVITTDKLTDAEGVVKIELPDGTKLEGTPSDLEKITRKLQEMQAEQGSSVEIKAEVEETSESVSARLQVGDYAKVVEEGSHSAKVGDIVKIFVDDEDNQPFKCEDLQGKELRYPWFREHELVKATDEEVLEAKQALLKEGDFARVIANTTCHSFEIGTIVKLDDYAEETDAFTAYYIDGSDFWRIYRSDLEPLTKEETEHITREAEEEKKAKAERDKWAAIGRKVGEIKDGDVVRVIDKDNTRLNVGDIGVVAESYDYVKEREDKQEDSVAFRVNTSNCEYVNWLDVANVELIVPVEQRFDTVG</sequence>
<evidence type="ECO:0000313" key="2">
    <source>
        <dbReference type="Proteomes" id="UP000253597"/>
    </source>
</evidence>
<gene>
    <name evidence="1" type="ORF">DR116_0018275</name>
</gene>
<reference evidence="1 2" key="1">
    <citation type="submission" date="2019-01" db="EMBL/GenBank/DDBJ databases">
        <title>Draft genome sequence of heavy metal resistant Bacillus cereus NWUAB01.</title>
        <authorList>
            <person name="Babalola O."/>
            <person name="Aremu B.R."/>
            <person name="Ayangbenro A.S."/>
        </authorList>
    </citation>
    <scope>NUCLEOTIDE SEQUENCE [LARGE SCALE GENOMIC DNA]</scope>
    <source>
        <strain evidence="1 2">NWUAB01</strain>
    </source>
</reference>
<dbReference type="Proteomes" id="UP000253597">
    <property type="component" value="Unassembled WGS sequence"/>
</dbReference>
<dbReference type="RefSeq" id="WP_113304948.1">
    <property type="nucleotide sequence ID" value="NZ_QNGD03000009.1"/>
</dbReference>